<evidence type="ECO:0000256" key="1">
    <source>
        <dbReference type="ARBA" id="ARBA00022553"/>
    </source>
</evidence>
<organism evidence="10 11">
    <name type="scientific">Candidatus Amunia macphersoniae</name>
    <dbReference type="NCBI Taxonomy" id="3127014"/>
    <lineage>
        <taxon>Bacteria</taxon>
        <taxon>Bacillati</taxon>
        <taxon>Candidatus Dormiibacterota</taxon>
        <taxon>Candidatus Dormibacteria</taxon>
        <taxon>Candidatus Aeolococcales</taxon>
        <taxon>Candidatus Aeolococcaceae</taxon>
        <taxon>Candidatus Amunia</taxon>
    </lineage>
</organism>
<name>A0A934KH59_9BACT</name>
<dbReference type="GO" id="GO:0032993">
    <property type="term" value="C:protein-DNA complex"/>
    <property type="evidence" value="ECO:0007669"/>
    <property type="project" value="TreeGrafter"/>
</dbReference>
<keyword evidence="5" id="KW-0804">Transcription</keyword>
<dbReference type="SMART" id="SM00448">
    <property type="entry name" value="REC"/>
    <property type="match status" value="1"/>
</dbReference>
<dbReference type="GO" id="GO:0005829">
    <property type="term" value="C:cytosol"/>
    <property type="evidence" value="ECO:0007669"/>
    <property type="project" value="TreeGrafter"/>
</dbReference>
<protein>
    <submittedName>
        <fullName evidence="10">Response regulator transcription factor</fullName>
    </submittedName>
</protein>
<feature type="domain" description="OmpR/PhoB-type" evidence="9">
    <location>
        <begin position="120"/>
        <end position="217"/>
    </location>
</feature>
<dbReference type="InterPro" id="IPR036388">
    <property type="entry name" value="WH-like_DNA-bd_sf"/>
</dbReference>
<dbReference type="InterPro" id="IPR039420">
    <property type="entry name" value="WalR-like"/>
</dbReference>
<evidence type="ECO:0000256" key="2">
    <source>
        <dbReference type="ARBA" id="ARBA00023012"/>
    </source>
</evidence>
<dbReference type="PANTHER" id="PTHR48111:SF1">
    <property type="entry name" value="TWO-COMPONENT RESPONSE REGULATOR ORR33"/>
    <property type="match status" value="1"/>
</dbReference>
<dbReference type="PROSITE" id="PS51755">
    <property type="entry name" value="OMPR_PHOB"/>
    <property type="match status" value="1"/>
</dbReference>
<accession>A0A934KH59</accession>
<dbReference type="InterPro" id="IPR001867">
    <property type="entry name" value="OmpR/PhoB-type_DNA-bd"/>
</dbReference>
<dbReference type="EMBL" id="JAEKNN010000063">
    <property type="protein sequence ID" value="MBJ7610514.1"/>
    <property type="molecule type" value="Genomic_DNA"/>
</dbReference>
<sequence length="225" mass="25387">MVVDDETGIRDFISLGLRHEGFEVETAADGHAGLRAVDDFKPHLVIVDLMMPRLDGWEMCKAIAGDRSRGVIILSARDETGDRIQGLELGADDYLVKPFDFGELLARIRAVLRRRNPSLARVVRAGDLSIDTATREVTAGDRLLSLSAREFDLLLYLAVNADQVLPRQRILDEVWGFNFFGDENNVEVYVRYLRQKLDDVDHQRIQTVRGVGYRLHAVAPSVRED</sequence>
<dbReference type="SMART" id="SM00862">
    <property type="entry name" value="Trans_reg_C"/>
    <property type="match status" value="1"/>
</dbReference>
<keyword evidence="4 7" id="KW-0238">DNA-binding</keyword>
<dbReference type="GO" id="GO:0006355">
    <property type="term" value="P:regulation of DNA-templated transcription"/>
    <property type="evidence" value="ECO:0007669"/>
    <property type="project" value="InterPro"/>
</dbReference>
<evidence type="ECO:0000313" key="10">
    <source>
        <dbReference type="EMBL" id="MBJ7610514.1"/>
    </source>
</evidence>
<keyword evidence="1 6" id="KW-0597">Phosphoprotein</keyword>
<dbReference type="Pfam" id="PF00072">
    <property type="entry name" value="Response_reg"/>
    <property type="match status" value="1"/>
</dbReference>
<feature type="DNA-binding region" description="OmpR/PhoB-type" evidence="7">
    <location>
        <begin position="120"/>
        <end position="217"/>
    </location>
</feature>
<dbReference type="Gene3D" id="3.40.50.2300">
    <property type="match status" value="1"/>
</dbReference>
<comment type="caution">
    <text evidence="10">The sequence shown here is derived from an EMBL/GenBank/DDBJ whole genome shotgun (WGS) entry which is preliminary data.</text>
</comment>
<evidence type="ECO:0000313" key="11">
    <source>
        <dbReference type="Proteomes" id="UP000614410"/>
    </source>
</evidence>
<dbReference type="PANTHER" id="PTHR48111">
    <property type="entry name" value="REGULATOR OF RPOS"/>
    <property type="match status" value="1"/>
</dbReference>
<dbReference type="InterPro" id="IPR001789">
    <property type="entry name" value="Sig_transdc_resp-reg_receiver"/>
</dbReference>
<dbReference type="Gene3D" id="6.10.250.690">
    <property type="match status" value="1"/>
</dbReference>
<dbReference type="CDD" id="cd00383">
    <property type="entry name" value="trans_reg_C"/>
    <property type="match status" value="1"/>
</dbReference>
<feature type="modified residue" description="4-aspartylphosphate" evidence="6">
    <location>
        <position position="48"/>
    </location>
</feature>
<dbReference type="AlphaFoldDB" id="A0A934KH59"/>
<keyword evidence="2" id="KW-0902">Two-component regulatory system</keyword>
<dbReference type="InterPro" id="IPR011006">
    <property type="entry name" value="CheY-like_superfamily"/>
</dbReference>
<evidence type="ECO:0000256" key="7">
    <source>
        <dbReference type="PROSITE-ProRule" id="PRU01091"/>
    </source>
</evidence>
<dbReference type="Proteomes" id="UP000614410">
    <property type="component" value="Unassembled WGS sequence"/>
</dbReference>
<evidence type="ECO:0000256" key="3">
    <source>
        <dbReference type="ARBA" id="ARBA00023015"/>
    </source>
</evidence>
<evidence type="ECO:0000259" key="9">
    <source>
        <dbReference type="PROSITE" id="PS51755"/>
    </source>
</evidence>
<keyword evidence="3" id="KW-0805">Transcription regulation</keyword>
<dbReference type="GO" id="GO:0000976">
    <property type="term" value="F:transcription cis-regulatory region binding"/>
    <property type="evidence" value="ECO:0007669"/>
    <property type="project" value="TreeGrafter"/>
</dbReference>
<reference evidence="10 11" key="1">
    <citation type="submission" date="2020-10" db="EMBL/GenBank/DDBJ databases">
        <title>Ca. Dormibacterota MAGs.</title>
        <authorList>
            <person name="Montgomery K."/>
        </authorList>
    </citation>
    <scope>NUCLEOTIDE SEQUENCE [LARGE SCALE GENOMIC DNA]</scope>
    <source>
        <strain evidence="10">Mitchell_Peninsula_5</strain>
    </source>
</reference>
<evidence type="ECO:0000256" key="5">
    <source>
        <dbReference type="ARBA" id="ARBA00023163"/>
    </source>
</evidence>
<evidence type="ECO:0000256" key="6">
    <source>
        <dbReference type="PROSITE-ProRule" id="PRU00169"/>
    </source>
</evidence>
<gene>
    <name evidence="10" type="ORF">JF887_13965</name>
</gene>
<feature type="domain" description="Response regulatory" evidence="8">
    <location>
        <begin position="1"/>
        <end position="112"/>
    </location>
</feature>
<dbReference type="Gene3D" id="1.10.10.10">
    <property type="entry name" value="Winged helix-like DNA-binding domain superfamily/Winged helix DNA-binding domain"/>
    <property type="match status" value="1"/>
</dbReference>
<proteinExistence type="predicted"/>
<evidence type="ECO:0000259" key="8">
    <source>
        <dbReference type="PROSITE" id="PS50110"/>
    </source>
</evidence>
<dbReference type="PROSITE" id="PS50110">
    <property type="entry name" value="RESPONSE_REGULATORY"/>
    <property type="match status" value="1"/>
</dbReference>
<dbReference type="SUPFAM" id="SSF52172">
    <property type="entry name" value="CheY-like"/>
    <property type="match status" value="1"/>
</dbReference>
<dbReference type="Pfam" id="PF00486">
    <property type="entry name" value="Trans_reg_C"/>
    <property type="match status" value="1"/>
</dbReference>
<dbReference type="GO" id="GO:0000156">
    <property type="term" value="F:phosphorelay response regulator activity"/>
    <property type="evidence" value="ECO:0007669"/>
    <property type="project" value="TreeGrafter"/>
</dbReference>
<dbReference type="FunFam" id="1.10.10.10:FF:000005">
    <property type="entry name" value="Two-component system response regulator"/>
    <property type="match status" value="1"/>
</dbReference>
<evidence type="ECO:0000256" key="4">
    <source>
        <dbReference type="ARBA" id="ARBA00023125"/>
    </source>
</evidence>